<evidence type="ECO:0000259" key="3">
    <source>
        <dbReference type="Pfam" id="PF00134"/>
    </source>
</evidence>
<dbReference type="InterPro" id="IPR036915">
    <property type="entry name" value="Cyclin-like_sf"/>
</dbReference>
<dbReference type="AlphaFoldDB" id="A0AAD7L5V5"/>
<evidence type="ECO:0000256" key="2">
    <source>
        <dbReference type="ARBA" id="ARBA00032263"/>
    </source>
</evidence>
<dbReference type="EMBL" id="JARAOO010000010">
    <property type="protein sequence ID" value="KAJ7952144.1"/>
    <property type="molecule type" value="Genomic_DNA"/>
</dbReference>
<feature type="domain" description="F-box protein At3g26010-like beta-propeller" evidence="4">
    <location>
        <begin position="297"/>
        <end position="513"/>
    </location>
</feature>
<dbReference type="KEGG" id="qsa:O6P43_024040"/>
<evidence type="ECO:0000313" key="5">
    <source>
        <dbReference type="EMBL" id="KAJ7952144.1"/>
    </source>
</evidence>
<dbReference type="InterPro" id="IPR056592">
    <property type="entry name" value="Beta-prop_At3g26010-like"/>
</dbReference>
<evidence type="ECO:0000256" key="1">
    <source>
        <dbReference type="ARBA" id="ARBA00011177"/>
    </source>
</evidence>
<evidence type="ECO:0000313" key="6">
    <source>
        <dbReference type="Proteomes" id="UP001163823"/>
    </source>
</evidence>
<accession>A0AAD7L5V5</accession>
<dbReference type="InterPro" id="IPR006671">
    <property type="entry name" value="Cyclin_N"/>
</dbReference>
<reference evidence="5" key="1">
    <citation type="journal article" date="2023" name="Science">
        <title>Elucidation of the pathway for biosynthesis of saponin adjuvants from the soapbark tree.</title>
        <authorList>
            <person name="Reed J."/>
            <person name="Orme A."/>
            <person name="El-Demerdash A."/>
            <person name="Owen C."/>
            <person name="Martin L.B.B."/>
            <person name="Misra R.C."/>
            <person name="Kikuchi S."/>
            <person name="Rejzek M."/>
            <person name="Martin A.C."/>
            <person name="Harkess A."/>
            <person name="Leebens-Mack J."/>
            <person name="Louveau T."/>
            <person name="Stephenson M.J."/>
            <person name="Osbourn A."/>
        </authorList>
    </citation>
    <scope>NUCLEOTIDE SEQUENCE</scope>
    <source>
        <strain evidence="5">S10</strain>
    </source>
</reference>
<protein>
    <recommendedName>
        <fullName evidence="2">B-like cyclin</fullName>
    </recommendedName>
</protein>
<sequence>MKTKAFKLKQQYKAKPTPIIQKYLRSKFPCRKRAHFRLIHSPFSGEKNLRSKFPSRKRAHIRLINSPFSVEKKEFRRRRKQSQISVNLFISYLNSGLSEFFVNSSICSCFGRDISCYSSIFQVSPESKKRSDLRKRQFSELSFEDAFDLQSEIFQGNSDVDFSDYAPSNFLEYIIQYTAMSVHIDDEYPNTEVARIEDVDGEEIYQMLRKIERCQVFLPKYAEKFCSILNQQRSQMVQWIIEESSMKGLRDETIFLSIILLGQFVGKGYFRAKRNLQILGIACLTLATWIEEKLLHNRYKKCVSGWVFSSEIGRWSLIDVSCSKGFTCFLACSMGVAYNGRLYFLNANGTLVYNPYGVDTIQQQCHSIDFPISFTYKSKALACLGLSCGYLRLSQFSSKHYDGEDSVLVWELKDFGNETRTGTWQLMHKICFNPEIWNGFDIHRQILEPAGKIYYPIVLSFHPYNSNIMYIQYTDVVFSCNLLTQTFEIVSDGDNSMSSPLNAPYANQYAKKAFPIVLPWWPTPIPYCDRVYFQY</sequence>
<comment type="caution">
    <text evidence="5">The sequence shown here is derived from an EMBL/GenBank/DDBJ whole genome shotgun (WGS) entry which is preliminary data.</text>
</comment>
<dbReference type="Proteomes" id="UP001163823">
    <property type="component" value="Chromosome 10"/>
</dbReference>
<dbReference type="SUPFAM" id="SSF47954">
    <property type="entry name" value="Cyclin-like"/>
    <property type="match status" value="1"/>
</dbReference>
<gene>
    <name evidence="5" type="ORF">O6P43_024040</name>
</gene>
<name>A0AAD7L5V5_QUISA</name>
<proteinExistence type="predicted"/>
<dbReference type="Pfam" id="PF00134">
    <property type="entry name" value="Cyclin_N"/>
    <property type="match status" value="1"/>
</dbReference>
<evidence type="ECO:0000259" key="4">
    <source>
        <dbReference type="Pfam" id="PF24750"/>
    </source>
</evidence>
<comment type="subunit">
    <text evidence="1">Interacts with the CDC2 protein kinase to form a serine/threonine kinase holoenzyme complex also known as maturation promoting factor (MPF). The cyclin subunit imparts substrate specificity to the complex.</text>
</comment>
<organism evidence="5 6">
    <name type="scientific">Quillaja saponaria</name>
    <name type="common">Soap bark tree</name>
    <dbReference type="NCBI Taxonomy" id="32244"/>
    <lineage>
        <taxon>Eukaryota</taxon>
        <taxon>Viridiplantae</taxon>
        <taxon>Streptophyta</taxon>
        <taxon>Embryophyta</taxon>
        <taxon>Tracheophyta</taxon>
        <taxon>Spermatophyta</taxon>
        <taxon>Magnoliopsida</taxon>
        <taxon>eudicotyledons</taxon>
        <taxon>Gunneridae</taxon>
        <taxon>Pentapetalae</taxon>
        <taxon>rosids</taxon>
        <taxon>fabids</taxon>
        <taxon>Fabales</taxon>
        <taxon>Quillajaceae</taxon>
        <taxon>Quillaja</taxon>
    </lineage>
</organism>
<keyword evidence="6" id="KW-1185">Reference proteome</keyword>
<dbReference type="Pfam" id="PF24750">
    <property type="entry name" value="b-prop_At3g26010-like"/>
    <property type="match status" value="1"/>
</dbReference>
<feature type="domain" description="Cyclin N-terminal" evidence="3">
    <location>
        <begin position="203"/>
        <end position="293"/>
    </location>
</feature>
<dbReference type="Gene3D" id="1.10.472.10">
    <property type="entry name" value="Cyclin-like"/>
    <property type="match status" value="2"/>
</dbReference>